<feature type="non-terminal residue" evidence="1">
    <location>
        <position position="104"/>
    </location>
</feature>
<dbReference type="GeneID" id="64693623"/>
<keyword evidence="2" id="KW-1185">Reference proteome</keyword>
<dbReference type="AlphaFoldDB" id="A0A9P7F674"/>
<comment type="caution">
    <text evidence="1">The sequence shown here is derived from an EMBL/GenBank/DDBJ whole genome shotgun (WGS) entry which is preliminary data.</text>
</comment>
<name>A0A9P7F674_9AGAM</name>
<dbReference type="OrthoDB" id="2691813at2759"/>
<protein>
    <submittedName>
        <fullName evidence="1">Uncharacterized protein</fullName>
    </submittedName>
</protein>
<reference evidence="1" key="1">
    <citation type="journal article" date="2020" name="New Phytol.">
        <title>Comparative genomics reveals dynamic genome evolution in host specialist ectomycorrhizal fungi.</title>
        <authorList>
            <person name="Lofgren L.A."/>
            <person name="Nguyen N.H."/>
            <person name="Vilgalys R."/>
            <person name="Ruytinx J."/>
            <person name="Liao H.L."/>
            <person name="Branco S."/>
            <person name="Kuo A."/>
            <person name="LaButti K."/>
            <person name="Lipzen A."/>
            <person name="Andreopoulos W."/>
            <person name="Pangilinan J."/>
            <person name="Riley R."/>
            <person name="Hundley H."/>
            <person name="Na H."/>
            <person name="Barry K."/>
            <person name="Grigoriev I.V."/>
            <person name="Stajich J.E."/>
            <person name="Kennedy P.G."/>
        </authorList>
    </citation>
    <scope>NUCLEOTIDE SEQUENCE</scope>
    <source>
        <strain evidence="1">FC423</strain>
    </source>
</reference>
<proteinExistence type="predicted"/>
<accession>A0A9P7F674</accession>
<evidence type="ECO:0000313" key="1">
    <source>
        <dbReference type="EMBL" id="KAG2108459.1"/>
    </source>
</evidence>
<dbReference type="Proteomes" id="UP000823399">
    <property type="component" value="Unassembled WGS sequence"/>
</dbReference>
<dbReference type="RefSeq" id="XP_041292904.1">
    <property type="nucleotide sequence ID" value="XM_041431364.1"/>
</dbReference>
<organism evidence="1 2">
    <name type="scientific">Suillus discolor</name>
    <dbReference type="NCBI Taxonomy" id="1912936"/>
    <lineage>
        <taxon>Eukaryota</taxon>
        <taxon>Fungi</taxon>
        <taxon>Dikarya</taxon>
        <taxon>Basidiomycota</taxon>
        <taxon>Agaricomycotina</taxon>
        <taxon>Agaricomycetes</taxon>
        <taxon>Agaricomycetidae</taxon>
        <taxon>Boletales</taxon>
        <taxon>Suillineae</taxon>
        <taxon>Suillaceae</taxon>
        <taxon>Suillus</taxon>
    </lineage>
</organism>
<sequence length="104" mass="11362">RRAIGTPSSFYSSPWTCRCNTPTSPSGTVAHAAENSIVLDGTDIGFNDCTTFTPDAVKFGFASELIPYRLSFIHTGNPNTYKRVVHWIQPSPDGPDAGSVRLEW</sequence>
<dbReference type="EMBL" id="JABBWM010000027">
    <property type="protein sequence ID" value="KAG2108459.1"/>
    <property type="molecule type" value="Genomic_DNA"/>
</dbReference>
<gene>
    <name evidence="1" type="ORF">F5147DRAFT_576968</name>
</gene>
<evidence type="ECO:0000313" key="2">
    <source>
        <dbReference type="Proteomes" id="UP000823399"/>
    </source>
</evidence>